<keyword evidence="5 9" id="KW-0812">Transmembrane</keyword>
<feature type="transmembrane region" description="Helical" evidence="9">
    <location>
        <begin position="310"/>
        <end position="332"/>
    </location>
</feature>
<evidence type="ECO:0000256" key="8">
    <source>
        <dbReference type="ARBA" id="ARBA00023136"/>
    </source>
</evidence>
<feature type="transmembrane region" description="Helical" evidence="9">
    <location>
        <begin position="502"/>
        <end position="519"/>
    </location>
</feature>
<dbReference type="FunFam" id="1.10.287.570:FF:000002">
    <property type="entry name" value="Solute carrier family 4 member 11"/>
    <property type="match status" value="1"/>
</dbReference>
<evidence type="ECO:0000256" key="2">
    <source>
        <dbReference type="ARBA" id="ARBA00010993"/>
    </source>
</evidence>
<evidence type="ECO:0000256" key="6">
    <source>
        <dbReference type="ARBA" id="ARBA00022989"/>
    </source>
</evidence>
<dbReference type="EMBL" id="HADZ01011272">
    <property type="protein sequence ID" value="SBP75213.1"/>
    <property type="molecule type" value="Transcribed_RNA"/>
</dbReference>
<feature type="transmembrane region" description="Helical" evidence="9">
    <location>
        <begin position="392"/>
        <end position="414"/>
    </location>
</feature>
<reference evidence="11" key="1">
    <citation type="submission" date="2016-05" db="EMBL/GenBank/DDBJ databases">
        <authorList>
            <person name="Lavstsen T."/>
            <person name="Jespersen J.S."/>
        </authorList>
    </citation>
    <scope>NUCLEOTIDE SEQUENCE</scope>
    <source>
        <tissue evidence="11">Brain</tissue>
    </source>
</reference>
<dbReference type="GO" id="GO:0016323">
    <property type="term" value="C:basolateral plasma membrane"/>
    <property type="evidence" value="ECO:0007669"/>
    <property type="project" value="TreeGrafter"/>
</dbReference>
<proteinExistence type="inferred from homology"/>
<dbReference type="InterPro" id="IPR011531">
    <property type="entry name" value="HCO3_transpt-like_TM_dom"/>
</dbReference>
<gene>
    <name evidence="11" type="primary">SLC4A11</name>
</gene>
<evidence type="ECO:0000259" key="10">
    <source>
        <dbReference type="Pfam" id="PF00955"/>
    </source>
</evidence>
<dbReference type="Pfam" id="PF00955">
    <property type="entry name" value="HCO3_cotransp"/>
    <property type="match status" value="1"/>
</dbReference>
<keyword evidence="8 9" id="KW-0472">Membrane</keyword>
<feature type="transmembrane region" description="Helical" evidence="9">
    <location>
        <begin position="539"/>
        <end position="558"/>
    </location>
</feature>
<keyword evidence="6 9" id="KW-1133">Transmembrane helix</keyword>
<protein>
    <submittedName>
        <fullName evidence="11">Solute carrier family 4, sodium borate transporter, member 11</fullName>
    </submittedName>
</protein>
<accession>A0A1A8C7Z4</accession>
<dbReference type="InterPro" id="IPR016152">
    <property type="entry name" value="PTrfase/Anion_transptr"/>
</dbReference>
<feature type="transmembrane region" description="Helical" evidence="9">
    <location>
        <begin position="783"/>
        <end position="803"/>
    </location>
</feature>
<dbReference type="Gene3D" id="1.10.287.570">
    <property type="entry name" value="Helical hairpin bin"/>
    <property type="match status" value="1"/>
</dbReference>
<feature type="transmembrane region" description="Helical" evidence="9">
    <location>
        <begin position="353"/>
        <end position="380"/>
    </location>
</feature>
<evidence type="ECO:0000256" key="7">
    <source>
        <dbReference type="ARBA" id="ARBA00023065"/>
    </source>
</evidence>
<dbReference type="PANTHER" id="PTHR11453">
    <property type="entry name" value="ANION EXCHANGE PROTEIN"/>
    <property type="match status" value="1"/>
</dbReference>
<evidence type="ECO:0000313" key="11">
    <source>
        <dbReference type="EMBL" id="SBP75213.1"/>
    </source>
</evidence>
<feature type="transmembrane region" description="Helical" evidence="9">
    <location>
        <begin position="579"/>
        <end position="600"/>
    </location>
</feature>
<comment type="similarity">
    <text evidence="2">Belongs to the anion exchanger (TC 2.A.31) family.</text>
</comment>
<dbReference type="Gene3D" id="3.40.930.10">
    <property type="entry name" value="Mannitol-specific EII, Chain A"/>
    <property type="match status" value="1"/>
</dbReference>
<evidence type="ECO:0000256" key="4">
    <source>
        <dbReference type="ARBA" id="ARBA00022475"/>
    </source>
</evidence>
<dbReference type="GO" id="GO:0050801">
    <property type="term" value="P:monoatomic ion homeostasis"/>
    <property type="evidence" value="ECO:0007669"/>
    <property type="project" value="TreeGrafter"/>
</dbReference>
<evidence type="ECO:0000256" key="3">
    <source>
        <dbReference type="ARBA" id="ARBA00022448"/>
    </source>
</evidence>
<comment type="subcellular location">
    <subcellularLocation>
        <location evidence="1">Cell membrane</location>
        <topology evidence="1">Multi-pass membrane protein</topology>
    </subcellularLocation>
</comment>
<dbReference type="GO" id="GO:0006820">
    <property type="term" value="P:monoatomic anion transport"/>
    <property type="evidence" value="ECO:0007669"/>
    <property type="project" value="InterPro"/>
</dbReference>
<dbReference type="SUPFAM" id="SSF55804">
    <property type="entry name" value="Phoshotransferase/anion transport protein"/>
    <property type="match status" value="1"/>
</dbReference>
<evidence type="ECO:0000256" key="5">
    <source>
        <dbReference type="ARBA" id="ARBA00022692"/>
    </source>
</evidence>
<dbReference type="PANTHER" id="PTHR11453:SF127">
    <property type="entry name" value="SOLUTE CARRIER FAMILY 4 MEMBER 11"/>
    <property type="match status" value="1"/>
</dbReference>
<feature type="transmembrane region" description="Helical" evidence="9">
    <location>
        <begin position="755"/>
        <end position="777"/>
    </location>
</feature>
<keyword evidence="4" id="KW-1003">Cell membrane</keyword>
<feature type="transmembrane region" description="Helical" evidence="9">
    <location>
        <begin position="626"/>
        <end position="648"/>
    </location>
</feature>
<feature type="domain" description="Bicarbonate transporter-like transmembrane" evidence="10">
    <location>
        <begin position="279"/>
        <end position="815"/>
    </location>
</feature>
<dbReference type="AlphaFoldDB" id="A0A1A8C7Z4"/>
<evidence type="ECO:0000256" key="1">
    <source>
        <dbReference type="ARBA" id="ARBA00004651"/>
    </source>
</evidence>
<feature type="transmembrane region" description="Helical" evidence="9">
    <location>
        <begin position="710"/>
        <end position="728"/>
    </location>
</feature>
<dbReference type="FunFam" id="3.40.930.10:FF:000017">
    <property type="entry name" value="Solute carrier family 4, sodium borate transporter, member 11"/>
    <property type="match status" value="1"/>
</dbReference>
<organism evidence="11">
    <name type="scientific">Nothobranchius kadleci</name>
    <name type="common">African annual killifish</name>
    <dbReference type="NCBI Taxonomy" id="1051664"/>
    <lineage>
        <taxon>Eukaryota</taxon>
        <taxon>Metazoa</taxon>
        <taxon>Chordata</taxon>
        <taxon>Craniata</taxon>
        <taxon>Vertebrata</taxon>
        <taxon>Euteleostomi</taxon>
        <taxon>Actinopterygii</taxon>
        <taxon>Neopterygii</taxon>
        <taxon>Teleostei</taxon>
        <taxon>Neoteleostei</taxon>
        <taxon>Acanthomorphata</taxon>
        <taxon>Ovalentaria</taxon>
        <taxon>Atherinomorphae</taxon>
        <taxon>Cyprinodontiformes</taxon>
        <taxon>Nothobranchiidae</taxon>
        <taxon>Nothobranchius</taxon>
    </lineage>
</organism>
<keyword evidence="3" id="KW-0813">Transport</keyword>
<dbReference type="PRINTS" id="PR01231">
    <property type="entry name" value="HCO3TRNSPORT"/>
</dbReference>
<feature type="transmembrane region" description="Helical" evidence="9">
    <location>
        <begin position="685"/>
        <end position="704"/>
    </location>
</feature>
<reference evidence="11" key="2">
    <citation type="submission" date="2016-06" db="EMBL/GenBank/DDBJ databases">
        <title>The genome of a short-lived fish provides insights into sex chromosome evolution and the genetic control of aging.</title>
        <authorList>
            <person name="Reichwald K."/>
            <person name="Felder M."/>
            <person name="Petzold A."/>
            <person name="Koch P."/>
            <person name="Groth M."/>
            <person name="Platzer M."/>
        </authorList>
    </citation>
    <scope>NUCLEOTIDE SEQUENCE</scope>
    <source>
        <tissue evidence="11">Brain</tissue>
    </source>
</reference>
<name>A0A1A8C7Z4_NOTKA</name>
<dbReference type="GO" id="GO:0005452">
    <property type="term" value="F:solute:inorganic anion antiporter activity"/>
    <property type="evidence" value="ECO:0007669"/>
    <property type="project" value="InterPro"/>
</dbReference>
<dbReference type="InterPro" id="IPR003020">
    <property type="entry name" value="HCO3_transpt_euk"/>
</dbReference>
<keyword evidence="7" id="KW-0406">Ion transport</keyword>
<sequence>METNKVLHFVPSEAPPSRMSKNGYFFQEMEADDSGCVLLNTSRRYVKLMNFEEEVRAHRDLDGFLERASILLDETAATLDDVLKRMLHHVSQDSHVSEPSCNFEEVMSMLFTDAGTQEVNDKSQSFVFFDDVHLLSETIQGVTATATGVQYQQSWLCILCNVKHLQRRHVCISRLERPQNWGENCCEVRYVILILAPSKMKSTKTAMELGRTFASLFSDISFRQKLLETKTQEEFKEALVFQRHQLTAANQEPVALGKKEVAPRSHKPLKCKDFFRAGRGIYEDLCRRLPFYPSDFTDGIVGSNKTLLKYMTTAIFLYIAILLPAIAFGSLNDESTRGEIDVRKTIIGQSIGGVIYSLCAGSPLVIPLTTAPLAIFISVIRGICDDYNLDFPAFYACIGLWNCLFLILGGIFNVSLLMKLFKRSTEEVIALFISIAFVVDAVKGTVKIFHRYYHSPTLANRSIEDFPQGGDLLGGNRSKAMLGSVFNTFPESFIQCTRERPVLCLLLMLGTLWMGYTLYQFKRSPFLHAKVREVLSDCALPISVLLFSFIGSYLFSDIELPVFKVHDRPIFNVAPFERLSAMNVVSAMGLGFLLALLIFIDQNIVVSLTNASENRLLKGTAYHWDLMLSGLINILMSVLGLPWMHAAFPHSTLHVRQLAFVEQRVEGGHLYETIVQVKETRLTSLAANIFIGVSVLLLPLPLQWIPKPVLYGLFLYIALTSIDGNQMCDRMALLLKEQTSYPPTHYIRKVPQRKIHYFTFLQMMQLLVLCTFGMYPIPYMKMIFPLVMVLLIPIRNNVLPHIIEAKYLDIMDAQHM</sequence>
<evidence type="ECO:0000256" key="9">
    <source>
        <dbReference type="SAM" id="Phobius"/>
    </source>
</evidence>